<dbReference type="Proteomes" id="UP001187192">
    <property type="component" value="Unassembled WGS sequence"/>
</dbReference>
<accession>A0AA88AC52</accession>
<evidence type="ECO:0000313" key="2">
    <source>
        <dbReference type="Proteomes" id="UP001187192"/>
    </source>
</evidence>
<name>A0AA88AC52_FICCA</name>
<reference evidence="1" key="1">
    <citation type="submission" date="2023-07" db="EMBL/GenBank/DDBJ databases">
        <title>draft genome sequence of fig (Ficus carica).</title>
        <authorList>
            <person name="Takahashi T."/>
            <person name="Nishimura K."/>
        </authorList>
    </citation>
    <scope>NUCLEOTIDE SEQUENCE</scope>
</reference>
<sequence length="103" mass="11304">MQVNWSRFGTGIASRSAAALCVGCWFVRWWRLRWDAMMGDGDSGGLGKLGSRFSFVIDVRLLFFDLQENGGCDGDLVIAMLSALRGHRRWWAASSSDLGSGLG</sequence>
<dbReference type="AlphaFoldDB" id="A0AA88AC52"/>
<gene>
    <name evidence="1" type="ORF">TIFTF001_006842</name>
</gene>
<comment type="caution">
    <text evidence="1">The sequence shown here is derived from an EMBL/GenBank/DDBJ whole genome shotgun (WGS) entry which is preliminary data.</text>
</comment>
<organism evidence="1 2">
    <name type="scientific">Ficus carica</name>
    <name type="common">Common fig</name>
    <dbReference type="NCBI Taxonomy" id="3494"/>
    <lineage>
        <taxon>Eukaryota</taxon>
        <taxon>Viridiplantae</taxon>
        <taxon>Streptophyta</taxon>
        <taxon>Embryophyta</taxon>
        <taxon>Tracheophyta</taxon>
        <taxon>Spermatophyta</taxon>
        <taxon>Magnoliopsida</taxon>
        <taxon>eudicotyledons</taxon>
        <taxon>Gunneridae</taxon>
        <taxon>Pentapetalae</taxon>
        <taxon>rosids</taxon>
        <taxon>fabids</taxon>
        <taxon>Rosales</taxon>
        <taxon>Moraceae</taxon>
        <taxon>Ficeae</taxon>
        <taxon>Ficus</taxon>
    </lineage>
</organism>
<dbReference type="EMBL" id="BTGU01000007">
    <property type="protein sequence ID" value="GMN37476.1"/>
    <property type="molecule type" value="Genomic_DNA"/>
</dbReference>
<proteinExistence type="predicted"/>
<keyword evidence="2" id="KW-1185">Reference proteome</keyword>
<protein>
    <submittedName>
        <fullName evidence="1">Uncharacterized protein</fullName>
    </submittedName>
</protein>
<evidence type="ECO:0000313" key="1">
    <source>
        <dbReference type="EMBL" id="GMN37476.1"/>
    </source>
</evidence>